<evidence type="ECO:0000256" key="1">
    <source>
        <dbReference type="SAM" id="MobiDB-lite"/>
    </source>
</evidence>
<evidence type="ECO:0000313" key="3">
    <source>
        <dbReference type="Proteomes" id="UP000229081"/>
    </source>
</evidence>
<evidence type="ECO:0000313" key="2">
    <source>
        <dbReference type="EMBL" id="ATY31420.1"/>
    </source>
</evidence>
<organism evidence="2 3">
    <name type="scientific">Sphingomonas psychrotolerans</name>
    <dbReference type="NCBI Taxonomy" id="1327635"/>
    <lineage>
        <taxon>Bacteria</taxon>
        <taxon>Pseudomonadati</taxon>
        <taxon>Pseudomonadota</taxon>
        <taxon>Alphaproteobacteria</taxon>
        <taxon>Sphingomonadales</taxon>
        <taxon>Sphingomonadaceae</taxon>
        <taxon>Sphingomonas</taxon>
    </lineage>
</organism>
<reference evidence="2 3" key="1">
    <citation type="submission" date="2017-11" db="EMBL/GenBank/DDBJ databases">
        <title>Complete genome sequence of Sphingomonas sp. Strain Cra20, a psychrotolerant potential plant growth promoting rhizobacteria.</title>
        <authorList>
            <person name="Luo Y."/>
        </authorList>
    </citation>
    <scope>NUCLEOTIDE SEQUENCE [LARGE SCALE GENOMIC DNA]</scope>
    <source>
        <strain evidence="2 3">Cra20</strain>
    </source>
</reference>
<dbReference type="AlphaFoldDB" id="A0A2K8MC02"/>
<name>A0A2K8MC02_9SPHN</name>
<dbReference type="EMBL" id="CP024923">
    <property type="protein sequence ID" value="ATY31420.1"/>
    <property type="molecule type" value="Genomic_DNA"/>
</dbReference>
<dbReference type="RefSeq" id="WP_100281231.1">
    <property type="nucleotide sequence ID" value="NZ_CP024923.1"/>
</dbReference>
<proteinExistence type="predicted"/>
<sequence>MTSPQGPEAKPGVASAEQGLVLLDGPDGTAVSMTPEAAEATGRSLIAAAEEARQTHGNQTDSEAHPS</sequence>
<gene>
    <name evidence="2" type="ORF">CVN68_05015</name>
</gene>
<keyword evidence="3" id="KW-1185">Reference proteome</keyword>
<accession>A0A2K8MC02</accession>
<dbReference type="Proteomes" id="UP000229081">
    <property type="component" value="Chromosome"/>
</dbReference>
<protein>
    <submittedName>
        <fullName evidence="2">Uncharacterized protein</fullName>
    </submittedName>
</protein>
<dbReference type="OrthoDB" id="7452167at2"/>
<feature type="region of interest" description="Disordered" evidence="1">
    <location>
        <begin position="1"/>
        <end position="67"/>
    </location>
</feature>
<dbReference type="KEGG" id="sphc:CVN68_05015"/>